<evidence type="ECO:0000256" key="13">
    <source>
        <dbReference type="ARBA" id="ARBA00023012"/>
    </source>
</evidence>
<evidence type="ECO:0000256" key="11">
    <source>
        <dbReference type="ARBA" id="ARBA00022840"/>
    </source>
</evidence>
<organism evidence="18 19">
    <name type="scientific">Halopseudomonas litoralis</name>
    <dbReference type="NCBI Taxonomy" id="797277"/>
    <lineage>
        <taxon>Bacteria</taxon>
        <taxon>Pseudomonadati</taxon>
        <taxon>Pseudomonadota</taxon>
        <taxon>Gammaproteobacteria</taxon>
        <taxon>Pseudomonadales</taxon>
        <taxon>Pseudomonadaceae</taxon>
        <taxon>Halopseudomonas</taxon>
    </lineage>
</organism>
<dbReference type="InterPro" id="IPR004358">
    <property type="entry name" value="Sig_transdc_His_kin-like_C"/>
</dbReference>
<comment type="catalytic activity">
    <reaction evidence="1 15">
        <text>ATP + protein L-histidine = ADP + protein N-phospho-L-histidine.</text>
        <dbReference type="EC" id="2.7.13.3"/>
    </reaction>
</comment>
<evidence type="ECO:0000259" key="16">
    <source>
        <dbReference type="PROSITE" id="PS50109"/>
    </source>
</evidence>
<dbReference type="Gene3D" id="1.10.287.130">
    <property type="match status" value="1"/>
</dbReference>
<keyword evidence="19" id="KW-1185">Reference proteome</keyword>
<evidence type="ECO:0000256" key="4">
    <source>
        <dbReference type="ARBA" id="ARBA00022475"/>
    </source>
</evidence>
<dbReference type="GO" id="GO:0000155">
    <property type="term" value="F:phosphorelay sensor kinase activity"/>
    <property type="evidence" value="ECO:0007669"/>
    <property type="project" value="InterPro"/>
</dbReference>
<dbReference type="SUPFAM" id="SSF55874">
    <property type="entry name" value="ATPase domain of HSP90 chaperone/DNA topoisomerase II/histidine kinase"/>
    <property type="match status" value="1"/>
</dbReference>
<accession>A0A1H1QXS7</accession>
<dbReference type="OrthoDB" id="5561773at2"/>
<dbReference type="SMART" id="SM00304">
    <property type="entry name" value="HAMP"/>
    <property type="match status" value="1"/>
</dbReference>
<dbReference type="InterPro" id="IPR006290">
    <property type="entry name" value="CztS_silS_copS"/>
</dbReference>
<evidence type="ECO:0000256" key="8">
    <source>
        <dbReference type="ARBA" id="ARBA00022692"/>
    </source>
</evidence>
<evidence type="ECO:0000259" key="17">
    <source>
        <dbReference type="PROSITE" id="PS50885"/>
    </source>
</evidence>
<evidence type="ECO:0000256" key="2">
    <source>
        <dbReference type="ARBA" id="ARBA00004141"/>
    </source>
</evidence>
<dbReference type="Pfam" id="PF00512">
    <property type="entry name" value="HisKA"/>
    <property type="match status" value="1"/>
</dbReference>
<keyword evidence="8 15" id="KW-0812">Transmembrane</keyword>
<dbReference type="GO" id="GO:0005524">
    <property type="term" value="F:ATP binding"/>
    <property type="evidence" value="ECO:0007669"/>
    <property type="project" value="UniProtKB-KW"/>
</dbReference>
<keyword evidence="11 15" id="KW-0067">ATP-binding</keyword>
<dbReference type="InterPro" id="IPR003660">
    <property type="entry name" value="HAMP_dom"/>
</dbReference>
<dbReference type="EC" id="2.7.13.3" evidence="15"/>
<dbReference type="Pfam" id="PF00672">
    <property type="entry name" value="HAMP"/>
    <property type="match status" value="1"/>
</dbReference>
<keyword evidence="5 15" id="KW-0997">Cell inner membrane</keyword>
<dbReference type="PROSITE" id="PS50109">
    <property type="entry name" value="HIS_KIN"/>
    <property type="match status" value="1"/>
</dbReference>
<dbReference type="CDD" id="cd00075">
    <property type="entry name" value="HATPase"/>
    <property type="match status" value="1"/>
</dbReference>
<feature type="transmembrane region" description="Helical" evidence="15">
    <location>
        <begin position="166"/>
        <end position="186"/>
    </location>
</feature>
<comment type="subcellular location">
    <subcellularLocation>
        <location evidence="3 15">Cell inner membrane</location>
    </subcellularLocation>
    <subcellularLocation>
        <location evidence="2">Membrane</location>
        <topology evidence="2">Multi-pass membrane protein</topology>
    </subcellularLocation>
</comment>
<dbReference type="SUPFAM" id="SSF158472">
    <property type="entry name" value="HAMP domain-like"/>
    <property type="match status" value="1"/>
</dbReference>
<dbReference type="AlphaFoldDB" id="A0A1H1QXS7"/>
<keyword evidence="4 15" id="KW-1003">Cell membrane</keyword>
<evidence type="ECO:0000256" key="10">
    <source>
        <dbReference type="ARBA" id="ARBA00022777"/>
    </source>
</evidence>
<dbReference type="InterPro" id="IPR003594">
    <property type="entry name" value="HATPase_dom"/>
</dbReference>
<protein>
    <recommendedName>
        <fullName evidence="15">Sensor protein</fullName>
        <ecNumber evidence="15">2.7.13.3</ecNumber>
    </recommendedName>
</protein>
<dbReference type="PROSITE" id="PS50885">
    <property type="entry name" value="HAMP"/>
    <property type="match status" value="1"/>
</dbReference>
<proteinExistence type="predicted"/>
<name>A0A1H1QXS7_9GAMM</name>
<dbReference type="STRING" id="797277.SAMN05216198_1604"/>
<evidence type="ECO:0000256" key="5">
    <source>
        <dbReference type="ARBA" id="ARBA00022519"/>
    </source>
</evidence>
<dbReference type="Gene3D" id="3.30.565.10">
    <property type="entry name" value="Histidine kinase-like ATPase, C-terminal domain"/>
    <property type="match status" value="1"/>
</dbReference>
<dbReference type="SMART" id="SM00388">
    <property type="entry name" value="HisKA"/>
    <property type="match status" value="1"/>
</dbReference>
<dbReference type="CDD" id="cd00082">
    <property type="entry name" value="HisKA"/>
    <property type="match status" value="1"/>
</dbReference>
<dbReference type="InterPro" id="IPR005467">
    <property type="entry name" value="His_kinase_dom"/>
</dbReference>
<evidence type="ECO:0000256" key="12">
    <source>
        <dbReference type="ARBA" id="ARBA00022989"/>
    </source>
</evidence>
<dbReference type="CDD" id="cd06225">
    <property type="entry name" value="HAMP"/>
    <property type="match status" value="1"/>
</dbReference>
<feature type="transmembrane region" description="Helical" evidence="15">
    <location>
        <begin position="12"/>
        <end position="33"/>
    </location>
</feature>
<dbReference type="SMART" id="SM00387">
    <property type="entry name" value="HATPase_c"/>
    <property type="match status" value="1"/>
</dbReference>
<dbReference type="InterPro" id="IPR036097">
    <property type="entry name" value="HisK_dim/P_sf"/>
</dbReference>
<feature type="domain" description="Histidine kinase" evidence="16">
    <location>
        <begin position="248"/>
        <end position="462"/>
    </location>
</feature>
<dbReference type="InterPro" id="IPR036890">
    <property type="entry name" value="HATPase_C_sf"/>
</dbReference>
<keyword evidence="14 15" id="KW-0472">Membrane</keyword>
<evidence type="ECO:0000256" key="1">
    <source>
        <dbReference type="ARBA" id="ARBA00000085"/>
    </source>
</evidence>
<keyword evidence="10 15" id="KW-0418">Kinase</keyword>
<evidence type="ECO:0000256" key="14">
    <source>
        <dbReference type="ARBA" id="ARBA00023136"/>
    </source>
</evidence>
<keyword evidence="7 15" id="KW-0808">Transferase</keyword>
<comment type="function">
    <text evidence="15">Member of a two-component regulatory system.</text>
</comment>
<dbReference type="Proteomes" id="UP000243426">
    <property type="component" value="Chromosome I"/>
</dbReference>
<dbReference type="PRINTS" id="PR00344">
    <property type="entry name" value="BCTRLSENSOR"/>
</dbReference>
<dbReference type="NCBIfam" id="TIGR01386">
    <property type="entry name" value="cztS_silS_copS"/>
    <property type="match status" value="1"/>
</dbReference>
<dbReference type="InterPro" id="IPR003661">
    <property type="entry name" value="HisK_dim/P_dom"/>
</dbReference>
<keyword evidence="12 15" id="KW-1133">Transmembrane helix</keyword>
<dbReference type="GO" id="GO:0005886">
    <property type="term" value="C:plasma membrane"/>
    <property type="evidence" value="ECO:0007669"/>
    <property type="project" value="UniProtKB-SubCell"/>
</dbReference>
<dbReference type="Gene3D" id="6.10.340.10">
    <property type="match status" value="1"/>
</dbReference>
<keyword evidence="9 15" id="KW-0547">Nucleotide-binding</keyword>
<keyword evidence="13 15" id="KW-0902">Two-component regulatory system</keyword>
<dbReference type="PANTHER" id="PTHR45436">
    <property type="entry name" value="SENSOR HISTIDINE KINASE YKOH"/>
    <property type="match status" value="1"/>
</dbReference>
<evidence type="ECO:0000256" key="3">
    <source>
        <dbReference type="ARBA" id="ARBA00004533"/>
    </source>
</evidence>
<evidence type="ECO:0000256" key="7">
    <source>
        <dbReference type="ARBA" id="ARBA00022679"/>
    </source>
</evidence>
<evidence type="ECO:0000256" key="15">
    <source>
        <dbReference type="RuleBase" id="RU364088"/>
    </source>
</evidence>
<dbReference type="InterPro" id="IPR050428">
    <property type="entry name" value="TCS_sensor_his_kinase"/>
</dbReference>
<gene>
    <name evidence="18" type="ORF">SAMN05216198_1604</name>
</gene>
<dbReference type="SUPFAM" id="SSF47384">
    <property type="entry name" value="Homodimeric domain of signal transducing histidine kinase"/>
    <property type="match status" value="1"/>
</dbReference>
<keyword evidence="6" id="KW-0597">Phosphoprotein</keyword>
<sequence>MKPLRLSLRLGISVGAMGAMLVIIVALSIYLTLAFQLDSIAKNDLKSKLIQIEHSLKDDANGNNLADYPHTLYDIVMGHDNLDLAVYGLYPQLEELINIGKNSSPSYLSAIAATENPRFQSWTNETGLRYLTVSKAIELDNDVKVKVLLSLDRTQDIDLIYTSLKAALFFLPFLLILISAGTWFIVQRGLAPLTKFSQIASRVSTRDLTHRIADDKLPQELSELAKAINFMLNRLDDGVQQLSQFSDDLAHELRSPISNLMGVAQVTLSKKRPPEEYKNVLECCVEELERVSHIVSDMLFLAQTGSLTSLPPFEFIRLEEEAASVIDLLNVIAEEKKITLNMAGTGVVHGNRLMIQRAIYNILSNAINHASIHSNVQVTIGVIRKSIVLSVENLGDEIPQEHLPYLFERFYRIDESRSRIEGGTGLGLAIVKSIMTLHGGKAKVSSKPEGIIVFYLEFPNIQ</sequence>
<evidence type="ECO:0000313" key="19">
    <source>
        <dbReference type="Proteomes" id="UP000243426"/>
    </source>
</evidence>
<evidence type="ECO:0000256" key="9">
    <source>
        <dbReference type="ARBA" id="ARBA00022741"/>
    </source>
</evidence>
<evidence type="ECO:0000256" key="6">
    <source>
        <dbReference type="ARBA" id="ARBA00022553"/>
    </source>
</evidence>
<dbReference type="RefSeq" id="WP_090272817.1">
    <property type="nucleotide sequence ID" value="NZ_LT629748.1"/>
</dbReference>
<feature type="domain" description="HAMP" evidence="17">
    <location>
        <begin position="187"/>
        <end position="240"/>
    </location>
</feature>
<dbReference type="PANTHER" id="PTHR45436:SF15">
    <property type="entry name" value="SENSOR HISTIDINE KINASE CUSS"/>
    <property type="match status" value="1"/>
</dbReference>
<evidence type="ECO:0000313" key="18">
    <source>
        <dbReference type="EMBL" id="SDS28166.1"/>
    </source>
</evidence>
<dbReference type="EMBL" id="LT629748">
    <property type="protein sequence ID" value="SDS28166.1"/>
    <property type="molecule type" value="Genomic_DNA"/>
</dbReference>
<reference evidence="19" key="1">
    <citation type="submission" date="2016-10" db="EMBL/GenBank/DDBJ databases">
        <authorList>
            <person name="Varghese N."/>
            <person name="Submissions S."/>
        </authorList>
    </citation>
    <scope>NUCLEOTIDE SEQUENCE [LARGE SCALE GENOMIC DNA]</scope>
    <source>
        <strain evidence="19">2SM5</strain>
    </source>
</reference>
<dbReference type="Pfam" id="PF02518">
    <property type="entry name" value="HATPase_c"/>
    <property type="match status" value="1"/>
</dbReference>